<evidence type="ECO:0000256" key="3">
    <source>
        <dbReference type="ARBA" id="ARBA00022723"/>
    </source>
</evidence>
<dbReference type="AlphaFoldDB" id="A0A1I6KFH6"/>
<gene>
    <name evidence="8" type="ORF">SAMN05192580_1676</name>
</gene>
<keyword evidence="9" id="KW-1185">Reference proteome</keyword>
<dbReference type="GO" id="GO:0140647">
    <property type="term" value="P:P450-containing electron transport chain"/>
    <property type="evidence" value="ECO:0007669"/>
    <property type="project" value="InterPro"/>
</dbReference>
<dbReference type="PRINTS" id="PR00355">
    <property type="entry name" value="ADRENODOXIN"/>
</dbReference>
<dbReference type="Proteomes" id="UP000198824">
    <property type="component" value="Unassembled WGS sequence"/>
</dbReference>
<dbReference type="PANTHER" id="PTHR23426">
    <property type="entry name" value="FERREDOXIN/ADRENODOXIN"/>
    <property type="match status" value="1"/>
</dbReference>
<dbReference type="SUPFAM" id="SSF54292">
    <property type="entry name" value="2Fe-2S ferredoxin-like"/>
    <property type="match status" value="1"/>
</dbReference>
<feature type="domain" description="2Fe-2S ferredoxin-type" evidence="7">
    <location>
        <begin position="2"/>
        <end position="105"/>
    </location>
</feature>
<evidence type="ECO:0000256" key="2">
    <source>
        <dbReference type="ARBA" id="ARBA00022714"/>
    </source>
</evidence>
<dbReference type="PROSITE" id="PS51085">
    <property type="entry name" value="2FE2S_FER_2"/>
    <property type="match status" value="1"/>
</dbReference>
<comment type="cofactor">
    <cofactor evidence="6">
        <name>[2Fe-2S] cluster</name>
        <dbReference type="ChEBI" id="CHEBI:190135"/>
    </cofactor>
</comment>
<evidence type="ECO:0000256" key="4">
    <source>
        <dbReference type="ARBA" id="ARBA00023004"/>
    </source>
</evidence>
<dbReference type="InterPro" id="IPR036010">
    <property type="entry name" value="2Fe-2S_ferredoxin-like_sf"/>
</dbReference>
<dbReference type="Gene3D" id="3.10.20.30">
    <property type="match status" value="1"/>
</dbReference>
<evidence type="ECO:0000256" key="6">
    <source>
        <dbReference type="ARBA" id="ARBA00034078"/>
    </source>
</evidence>
<organism evidence="8 9">
    <name type="scientific">Sphingomonas jatrophae</name>
    <dbReference type="NCBI Taxonomy" id="1166337"/>
    <lineage>
        <taxon>Bacteria</taxon>
        <taxon>Pseudomonadati</taxon>
        <taxon>Pseudomonadota</taxon>
        <taxon>Alphaproteobacteria</taxon>
        <taxon>Sphingomonadales</taxon>
        <taxon>Sphingomonadaceae</taxon>
        <taxon>Sphingomonas</taxon>
    </lineage>
</organism>
<protein>
    <submittedName>
        <fullName evidence="8">Ferredoxin, 2Fe-2S</fullName>
    </submittedName>
</protein>
<dbReference type="CDD" id="cd00207">
    <property type="entry name" value="fer2"/>
    <property type="match status" value="1"/>
</dbReference>
<dbReference type="OrthoDB" id="9799640at2"/>
<dbReference type="STRING" id="1166337.SAMN05192580_1676"/>
<dbReference type="RefSeq" id="WP_093313197.1">
    <property type="nucleotide sequence ID" value="NZ_FOZG01000001.1"/>
</dbReference>
<dbReference type="InterPro" id="IPR001055">
    <property type="entry name" value="Adrenodoxin-like"/>
</dbReference>
<dbReference type="PANTHER" id="PTHR23426:SF65">
    <property type="entry name" value="FERREDOXIN-2, MITOCHONDRIAL"/>
    <property type="match status" value="1"/>
</dbReference>
<evidence type="ECO:0000256" key="5">
    <source>
        <dbReference type="ARBA" id="ARBA00023014"/>
    </source>
</evidence>
<evidence type="ECO:0000313" key="8">
    <source>
        <dbReference type="EMBL" id="SFR89946.1"/>
    </source>
</evidence>
<dbReference type="InterPro" id="IPR001041">
    <property type="entry name" value="2Fe-2S_ferredoxin-type"/>
</dbReference>
<proteinExistence type="inferred from homology"/>
<evidence type="ECO:0000256" key="1">
    <source>
        <dbReference type="ARBA" id="ARBA00010914"/>
    </source>
</evidence>
<keyword evidence="3" id="KW-0479">Metal-binding</keyword>
<dbReference type="Pfam" id="PF00111">
    <property type="entry name" value="Fer2"/>
    <property type="match status" value="1"/>
</dbReference>
<evidence type="ECO:0000313" key="9">
    <source>
        <dbReference type="Proteomes" id="UP000198824"/>
    </source>
</evidence>
<dbReference type="GO" id="GO:0046872">
    <property type="term" value="F:metal ion binding"/>
    <property type="evidence" value="ECO:0007669"/>
    <property type="project" value="UniProtKB-KW"/>
</dbReference>
<dbReference type="GO" id="GO:0051537">
    <property type="term" value="F:2 iron, 2 sulfur cluster binding"/>
    <property type="evidence" value="ECO:0007669"/>
    <property type="project" value="UniProtKB-KW"/>
</dbReference>
<evidence type="ECO:0000259" key="7">
    <source>
        <dbReference type="PROSITE" id="PS51085"/>
    </source>
</evidence>
<dbReference type="GO" id="GO:0009055">
    <property type="term" value="F:electron transfer activity"/>
    <property type="evidence" value="ECO:0007669"/>
    <property type="project" value="TreeGrafter"/>
</dbReference>
<dbReference type="EMBL" id="FOZG01000001">
    <property type="protein sequence ID" value="SFR89946.1"/>
    <property type="molecule type" value="Genomic_DNA"/>
</dbReference>
<comment type="similarity">
    <text evidence="1">Belongs to the adrenodoxin/putidaredoxin family.</text>
</comment>
<dbReference type="InterPro" id="IPR012675">
    <property type="entry name" value="Beta-grasp_dom_sf"/>
</dbReference>
<sequence length="105" mass="11134">MPSVTFLPVDAPPIIAELLPDMTLMEVALINDVPGIIGMCGGICSCATCHVYVAADWADRLPAMTQEERAMVDALDRAGPTSRLGCQVRLEPGLDGLTVRVALPE</sequence>
<name>A0A1I6KFH6_9SPHN</name>
<keyword evidence="4" id="KW-0408">Iron</keyword>
<keyword evidence="2" id="KW-0001">2Fe-2S</keyword>
<reference evidence="8 9" key="1">
    <citation type="submission" date="2016-10" db="EMBL/GenBank/DDBJ databases">
        <authorList>
            <person name="de Groot N.N."/>
        </authorList>
    </citation>
    <scope>NUCLEOTIDE SEQUENCE [LARGE SCALE GENOMIC DNA]</scope>
    <source>
        <strain evidence="8 9">S5-249</strain>
    </source>
</reference>
<keyword evidence="5" id="KW-0411">Iron-sulfur</keyword>
<accession>A0A1I6KFH6</accession>